<dbReference type="EMBL" id="JBBJBU010000014">
    <property type="protein sequence ID" value="KAK7202940.1"/>
    <property type="molecule type" value="Genomic_DNA"/>
</dbReference>
<feature type="non-terminal residue" evidence="2">
    <location>
        <position position="1"/>
    </location>
</feature>
<dbReference type="Gene3D" id="3.40.720.10">
    <property type="entry name" value="Alkaline Phosphatase, subunit A"/>
    <property type="match status" value="1"/>
</dbReference>
<gene>
    <name evidence="2" type="ORF">BZA70DRAFT_228980</name>
</gene>
<sequence length="570" mass="64245">GTIADVKHIVMFMQENRAFDHYFGSMAGVRGFKDPNVKIGSNGLPIWYQPTDSDEAEYLLPYYLAANSSYKEGIQCTNAGSNDWIENHGAWNNGEINGWVTNNSERAWGYLRRDDVPTHFEVAEAWTVGDMYSEFLIGPTGPNRASWISGSLNIGGTVGDRETVGGPFIENWFNDECEENNGVLYDCYPLAWDTMPERLEDNDISWFVYRDEDSSNDDPMWYFENFKNANSTDPLAAKGLTYAGFPLFLEQAANGTLPEVSWIIGSFPLSEHTPNLPRSGAWIIEKTIEAVMNGPLYNETVILISYDETGGWGDHVPPFVSPNGTAGEWDVDYRDTTQYVPAGPGFRLPFFAISPWSRGGHVFTEPSDHTSQLMFIEAWAAANGKNVTLSTINGWRREHMSDLTGMFDFENPSYDLPTLTNVSWPRYSDGAYVATDDCQEANDGYTQPPIPYGEQNITESLWTESGYKPIRGALTEGRYLVFAQEVSGKNISLVSFKGSKHLRSEELPSMDSEKNRFVVYQQDDAFSHDFKIKSYAHDVYLNKYGYWVDSEDDAGIYTIDFYPSEGYTIK</sequence>
<dbReference type="CDD" id="cd16014">
    <property type="entry name" value="PLC"/>
    <property type="match status" value="1"/>
</dbReference>
<keyword evidence="1" id="KW-0378">Hydrolase</keyword>
<organism evidence="2 3">
    <name type="scientific">Myxozyma melibiosi</name>
    <dbReference type="NCBI Taxonomy" id="54550"/>
    <lineage>
        <taxon>Eukaryota</taxon>
        <taxon>Fungi</taxon>
        <taxon>Dikarya</taxon>
        <taxon>Ascomycota</taxon>
        <taxon>Saccharomycotina</taxon>
        <taxon>Lipomycetes</taxon>
        <taxon>Lipomycetales</taxon>
        <taxon>Lipomycetaceae</taxon>
        <taxon>Myxozyma</taxon>
    </lineage>
</organism>
<dbReference type="Pfam" id="PF04185">
    <property type="entry name" value="Phosphoesterase"/>
    <property type="match status" value="1"/>
</dbReference>
<keyword evidence="3" id="KW-1185">Reference proteome</keyword>
<evidence type="ECO:0008006" key="4">
    <source>
        <dbReference type="Google" id="ProtNLM"/>
    </source>
</evidence>
<dbReference type="PANTHER" id="PTHR31956:SF1">
    <property type="entry name" value="NON-SPECIFIC PHOSPHOLIPASE C1"/>
    <property type="match status" value="1"/>
</dbReference>
<evidence type="ECO:0000256" key="1">
    <source>
        <dbReference type="ARBA" id="ARBA00022801"/>
    </source>
</evidence>
<dbReference type="GeneID" id="90035745"/>
<protein>
    <recommendedName>
        <fullName evidence="4">Phospholipase C</fullName>
    </recommendedName>
</protein>
<dbReference type="PANTHER" id="PTHR31956">
    <property type="entry name" value="NON-SPECIFIC PHOSPHOLIPASE C4-RELATED"/>
    <property type="match status" value="1"/>
</dbReference>
<dbReference type="RefSeq" id="XP_064765973.1">
    <property type="nucleotide sequence ID" value="XM_064910233.1"/>
</dbReference>
<dbReference type="InterPro" id="IPR007312">
    <property type="entry name" value="Phosphoesterase"/>
</dbReference>
<dbReference type="Proteomes" id="UP001498771">
    <property type="component" value="Unassembled WGS sequence"/>
</dbReference>
<dbReference type="InterPro" id="IPR017850">
    <property type="entry name" value="Alkaline_phosphatase_core_sf"/>
</dbReference>
<proteinExistence type="predicted"/>
<name>A0ABR1EZF4_9ASCO</name>
<comment type="caution">
    <text evidence="2">The sequence shown here is derived from an EMBL/GenBank/DDBJ whole genome shotgun (WGS) entry which is preliminary data.</text>
</comment>
<accession>A0ABR1EZF4</accession>
<evidence type="ECO:0000313" key="3">
    <source>
        <dbReference type="Proteomes" id="UP001498771"/>
    </source>
</evidence>
<evidence type="ECO:0000313" key="2">
    <source>
        <dbReference type="EMBL" id="KAK7202940.1"/>
    </source>
</evidence>
<reference evidence="2 3" key="1">
    <citation type="submission" date="2024-03" db="EMBL/GenBank/DDBJ databases">
        <title>Genome-scale model development and genomic sequencing of the oleaginous clade Lipomyces.</title>
        <authorList>
            <consortium name="Lawrence Berkeley National Laboratory"/>
            <person name="Czajka J.J."/>
            <person name="Han Y."/>
            <person name="Kim J."/>
            <person name="Mondo S.J."/>
            <person name="Hofstad B.A."/>
            <person name="Robles A."/>
            <person name="Haridas S."/>
            <person name="Riley R."/>
            <person name="LaButti K."/>
            <person name="Pangilinan J."/>
            <person name="Andreopoulos W."/>
            <person name="Lipzen A."/>
            <person name="Yan J."/>
            <person name="Wang M."/>
            <person name="Ng V."/>
            <person name="Grigoriev I.V."/>
            <person name="Spatafora J.W."/>
            <person name="Magnuson J.K."/>
            <person name="Baker S.E."/>
            <person name="Pomraning K.R."/>
        </authorList>
    </citation>
    <scope>NUCLEOTIDE SEQUENCE [LARGE SCALE GENOMIC DNA]</scope>
    <source>
        <strain evidence="2 3">Phaff 52-87</strain>
    </source>
</reference>
<feature type="non-terminal residue" evidence="2">
    <location>
        <position position="570"/>
    </location>
</feature>